<protein>
    <recommendedName>
        <fullName evidence="5">DUF4398 domain-containing protein</fullName>
    </recommendedName>
</protein>
<feature type="transmembrane region" description="Helical" evidence="2">
    <location>
        <begin position="59"/>
        <end position="75"/>
    </location>
</feature>
<keyword evidence="2" id="KW-0812">Transmembrane</keyword>
<proteinExistence type="predicted"/>
<feature type="transmembrane region" description="Helical" evidence="2">
    <location>
        <begin position="158"/>
        <end position="177"/>
    </location>
</feature>
<dbReference type="AlphaFoldDB" id="A0A4Q1RJZ4"/>
<evidence type="ECO:0008006" key="5">
    <source>
        <dbReference type="Google" id="ProtNLM"/>
    </source>
</evidence>
<feature type="compositionally biased region" description="Basic and acidic residues" evidence="1">
    <location>
        <begin position="11"/>
        <end position="21"/>
    </location>
</feature>
<gene>
    <name evidence="3" type="ORF">ETP43_13355</name>
</gene>
<keyword evidence="4" id="KW-1185">Reference proteome</keyword>
<keyword evidence="2" id="KW-0472">Membrane</keyword>
<dbReference type="Pfam" id="PF19506">
    <property type="entry name" value="DUF6040"/>
    <property type="match status" value="1"/>
</dbReference>
<evidence type="ECO:0000313" key="3">
    <source>
        <dbReference type="EMBL" id="RXS76086.1"/>
    </source>
</evidence>
<dbReference type="EMBL" id="SDKC01000001">
    <property type="protein sequence ID" value="RXS76086.1"/>
    <property type="molecule type" value="Genomic_DNA"/>
</dbReference>
<feature type="transmembrane region" description="Helical" evidence="2">
    <location>
        <begin position="183"/>
        <end position="203"/>
    </location>
</feature>
<evidence type="ECO:0000313" key="4">
    <source>
        <dbReference type="Proteomes" id="UP000290106"/>
    </source>
</evidence>
<reference evidence="3 4" key="1">
    <citation type="submission" date="2019-01" db="EMBL/GenBank/DDBJ databases">
        <title>Blautia sp. nov. KGMB01111 isolated human feces.</title>
        <authorList>
            <person name="Park J.-E."/>
            <person name="Kim J.-S."/>
            <person name="Park S.-H."/>
        </authorList>
    </citation>
    <scope>NUCLEOTIDE SEQUENCE [LARGE SCALE GENOMIC DNA]</scope>
    <source>
        <strain evidence="3 4">KGMB01111</strain>
    </source>
</reference>
<dbReference type="InterPro" id="IPR046103">
    <property type="entry name" value="DUF6040"/>
</dbReference>
<keyword evidence="2" id="KW-1133">Transmembrane helix</keyword>
<feature type="transmembrane region" description="Helical" evidence="2">
    <location>
        <begin position="123"/>
        <end position="146"/>
    </location>
</feature>
<dbReference type="Proteomes" id="UP000290106">
    <property type="component" value="Unassembled WGS sequence"/>
</dbReference>
<comment type="caution">
    <text evidence="3">The sequence shown here is derived from an EMBL/GenBank/DDBJ whole genome shotgun (WGS) entry which is preliminary data.</text>
</comment>
<accession>A0A4Q1RJZ4</accession>
<organism evidence="3 4">
    <name type="scientific">Blautia faecicola</name>
    <dbReference type="NCBI Taxonomy" id="2509240"/>
    <lineage>
        <taxon>Bacteria</taxon>
        <taxon>Bacillati</taxon>
        <taxon>Bacillota</taxon>
        <taxon>Clostridia</taxon>
        <taxon>Lachnospirales</taxon>
        <taxon>Lachnospiraceae</taxon>
        <taxon>Blautia</taxon>
    </lineage>
</organism>
<evidence type="ECO:0000256" key="2">
    <source>
        <dbReference type="SAM" id="Phobius"/>
    </source>
</evidence>
<dbReference type="OrthoDB" id="2061000at2"/>
<feature type="region of interest" description="Disordered" evidence="1">
    <location>
        <begin position="1"/>
        <end position="21"/>
    </location>
</feature>
<name>A0A4Q1RJZ4_9FIRM</name>
<sequence length="210" mass="24939">MNKSSVEAVDEAQKRQKEAEKKARTIEYQFNKVQEEVKTVKKKTDHEIKKLKNEVKEKETFWMIAYMILVLLAVIRNTVFQKDLFACITVPLKFGYRYVEWVIRPSELNILGEREYFSTEWSWFLRIMAILIFLGLGISGEIFVLRKIEQYRKAWDKYSIWILLISVTSIAVTGDVVRKYIPINLILLLGIINIVTMEIRIYYHDTNELY</sequence>
<evidence type="ECO:0000256" key="1">
    <source>
        <dbReference type="SAM" id="MobiDB-lite"/>
    </source>
</evidence>